<protein>
    <recommendedName>
        <fullName evidence="4">Autotransporter domain-containing protein</fullName>
    </recommendedName>
</protein>
<proteinExistence type="predicted"/>
<comment type="caution">
    <text evidence="2">The sequence shown here is derived from an EMBL/GenBank/DDBJ whole genome shotgun (WGS) entry which is preliminary data.</text>
</comment>
<sequence length="316" mass="35173">MTSKYRHFKTSGRCHCATGLLLLAAGIGSGITWAQSDDALTWSGSLEAGAEYNSNVSVSELESATGEADSSANVDAGINANWQASERLSVDAGYSFSGQRYQDFDAFDLDLHLLYGDVSYEFDQFSVGTNYYHADAKLGGDDFLTLKQYSFYAGKLFADQWFVRGALNFADKTFDDFAQRDADTEGLSLDLFWFFNEGNSNLVLGYAFDDEQAREPAFSYEADTVRLRYTHDFVLFDKETEFGVGTRFQDRNYQAVTPGLGARRDDRQQITDARLEMSLNEALAAAIQVERGNYQSNLASADYTENRVSATLILSF</sequence>
<evidence type="ECO:0000313" key="3">
    <source>
        <dbReference type="Proteomes" id="UP000175669"/>
    </source>
</evidence>
<feature type="chain" id="PRO_5009212131" description="Autotransporter domain-containing protein" evidence="1">
    <location>
        <begin position="35"/>
        <end position="316"/>
    </location>
</feature>
<dbReference type="OrthoDB" id="6380601at2"/>
<evidence type="ECO:0000313" key="2">
    <source>
        <dbReference type="EMBL" id="OFE12960.1"/>
    </source>
</evidence>
<dbReference type="SUPFAM" id="SSF56935">
    <property type="entry name" value="Porins"/>
    <property type="match status" value="1"/>
</dbReference>
<keyword evidence="3" id="KW-1185">Reference proteome</keyword>
<organism evidence="2 3">
    <name type="scientific">Pseudohongiella acticola</name>
    <dbReference type="NCBI Taxonomy" id="1524254"/>
    <lineage>
        <taxon>Bacteria</taxon>
        <taxon>Pseudomonadati</taxon>
        <taxon>Pseudomonadota</taxon>
        <taxon>Gammaproteobacteria</taxon>
        <taxon>Pseudomonadales</taxon>
        <taxon>Pseudohongiellaceae</taxon>
        <taxon>Pseudohongiella</taxon>
    </lineage>
</organism>
<dbReference type="Proteomes" id="UP000175669">
    <property type="component" value="Unassembled WGS sequence"/>
</dbReference>
<name>A0A1E8CKH6_9GAMM</name>
<dbReference type="EMBL" id="MASR01000001">
    <property type="protein sequence ID" value="OFE12960.1"/>
    <property type="molecule type" value="Genomic_DNA"/>
</dbReference>
<dbReference type="AlphaFoldDB" id="A0A1E8CKH6"/>
<feature type="signal peptide" evidence="1">
    <location>
        <begin position="1"/>
        <end position="34"/>
    </location>
</feature>
<dbReference type="STRING" id="1524254.PHACT_07255"/>
<accession>A0A1E8CKH6</accession>
<evidence type="ECO:0000256" key="1">
    <source>
        <dbReference type="SAM" id="SignalP"/>
    </source>
</evidence>
<keyword evidence="1" id="KW-0732">Signal</keyword>
<dbReference type="RefSeq" id="WP_070116569.1">
    <property type="nucleotide sequence ID" value="NZ_MASR01000001.1"/>
</dbReference>
<gene>
    <name evidence="2" type="ORF">PHACT_07255</name>
</gene>
<evidence type="ECO:0008006" key="4">
    <source>
        <dbReference type="Google" id="ProtNLM"/>
    </source>
</evidence>
<reference evidence="3" key="1">
    <citation type="submission" date="2016-07" db="EMBL/GenBank/DDBJ databases">
        <authorList>
            <person name="Florea S."/>
            <person name="Webb J.S."/>
            <person name="Jaromczyk J."/>
            <person name="Schardl C.L."/>
        </authorList>
    </citation>
    <scope>NUCLEOTIDE SEQUENCE [LARGE SCALE GENOMIC DNA]</scope>
    <source>
        <strain evidence="3">KCTC 42131</strain>
    </source>
</reference>